<dbReference type="SUPFAM" id="SSF88874">
    <property type="entry name" value="Receptor-binding domain of short tail fibre protein gp12"/>
    <property type="match status" value="1"/>
</dbReference>
<dbReference type="CDD" id="cd19958">
    <property type="entry name" value="pyocin_knob"/>
    <property type="match status" value="1"/>
</dbReference>
<reference evidence="2 3" key="1">
    <citation type="journal article" date="2011" name="J. Bacteriol.">
        <title>Genome sequence of the mercury-methylating and pleomorphic Desulfovibrio africanus Strain Walvis Bay.</title>
        <authorList>
            <person name="Brown S.D."/>
            <person name="Wall J.D."/>
            <person name="Kucken A.M."/>
            <person name="Gilmour C.C."/>
            <person name="Podar M."/>
            <person name="Brandt C.C."/>
            <person name="Teshima H."/>
            <person name="Detter J.C."/>
            <person name="Han C.S."/>
            <person name="Land M.L."/>
            <person name="Lucas S."/>
            <person name="Han J."/>
            <person name="Pennacchio L."/>
            <person name="Nolan M."/>
            <person name="Pitluck S."/>
            <person name="Woyke T."/>
            <person name="Goodwin L."/>
            <person name="Palumbo A.V."/>
            <person name="Elias D.A."/>
        </authorList>
    </citation>
    <scope>NUCLEOTIDE SEQUENCE [LARGE SCALE GENOMIC DNA]</scope>
    <source>
        <strain evidence="2 3">Walvis Bay</strain>
    </source>
</reference>
<dbReference type="eggNOG" id="COG5301">
    <property type="taxonomic scope" value="Bacteria"/>
</dbReference>
<sequence>MRYTPPVGTVDPNAPYVDGNPAAGIQGSAVPASAIEHPQREIAAVIEAAGLTPDAEDLTQLQQAIQALGPDRYQGFDLDGEHAAYTGDLDAIARNSLYAIQQGVAAHTPADMPADVLGFVQTMVHPGDAARTQILWSVDDPAHPGWWRRRSGGAWGDWLPVGTGSGLPVGTVLWVPGTTPPPGMLAINDGASVSRASVPQLWEYAQTCGLLITEAEWQAQAAAQSSVGCFSDGDGSTTFRLPRLRDYLRGADPSNGRDVGAWQGDAIRNITGAFGSGSTNGFSPGTPTSGAFRIGDTTYAAGIGSSATSSKDIAFDASLAVPTADENRPKSVSWLPCIQAASVPVNAGTVDMLALASDVAGLEGSKVAFSDFTQSLTGNGWVKLPNGLILQWGIFTSNAGGNTVSFPIAFPNAVSRCVVTPGLGSFTVGIGSATKETVIIYTYDSATKAAVGGVNNNYYAIGY</sequence>
<feature type="domain" description="Putative tail fiber protein gp53-like C-terminal" evidence="1">
    <location>
        <begin position="383"/>
        <end position="463"/>
    </location>
</feature>
<dbReference type="RefSeq" id="WP_014258896.1">
    <property type="nucleotide sequence ID" value="NC_016629.1"/>
</dbReference>
<protein>
    <recommendedName>
        <fullName evidence="1">Putative tail fiber protein gp53-like C-terminal domain-containing protein</fullName>
    </recommendedName>
</protein>
<keyword evidence="3" id="KW-1185">Reference proteome</keyword>
<dbReference type="STRING" id="690850.Desaf_0708"/>
<dbReference type="KEGG" id="daf:Desaf_0708"/>
<dbReference type="AlphaFoldDB" id="F3YW30"/>
<evidence type="ECO:0000259" key="1">
    <source>
        <dbReference type="Pfam" id="PF21882"/>
    </source>
</evidence>
<organism evidence="2 3">
    <name type="scientific">Desulfocurvibacter africanus subsp. africanus str. Walvis Bay</name>
    <dbReference type="NCBI Taxonomy" id="690850"/>
    <lineage>
        <taxon>Bacteria</taxon>
        <taxon>Pseudomonadati</taxon>
        <taxon>Thermodesulfobacteriota</taxon>
        <taxon>Desulfovibrionia</taxon>
        <taxon>Desulfovibrionales</taxon>
        <taxon>Desulfovibrionaceae</taxon>
        <taxon>Desulfocurvibacter</taxon>
    </lineage>
</organism>
<evidence type="ECO:0000313" key="2">
    <source>
        <dbReference type="EMBL" id="EGJ49060.1"/>
    </source>
</evidence>
<dbReference type="HOGENOM" id="CLU_590154_0_0_7"/>
<dbReference type="Proteomes" id="UP000007844">
    <property type="component" value="Chromosome"/>
</dbReference>
<proteinExistence type="predicted"/>
<dbReference type="EMBL" id="CP003221">
    <property type="protein sequence ID" value="EGJ49060.1"/>
    <property type="molecule type" value="Genomic_DNA"/>
</dbReference>
<gene>
    <name evidence="2" type="ORF">Desaf_0708</name>
</gene>
<accession>F3YW30</accession>
<evidence type="ECO:0000313" key="3">
    <source>
        <dbReference type="Proteomes" id="UP000007844"/>
    </source>
</evidence>
<dbReference type="Gene3D" id="2.60.40.3940">
    <property type="match status" value="1"/>
</dbReference>
<dbReference type="Pfam" id="PF21882">
    <property type="entry name" value="Gp53-like_C"/>
    <property type="match status" value="1"/>
</dbReference>
<name>F3YW30_DESAF</name>
<dbReference type="InterPro" id="IPR054075">
    <property type="entry name" value="Gp53-like_C"/>
</dbReference>